<dbReference type="InterPro" id="IPR010621">
    <property type="entry name" value="DUF1214"/>
</dbReference>
<evidence type="ECO:0000259" key="1">
    <source>
        <dbReference type="Pfam" id="PF06742"/>
    </source>
</evidence>
<dbReference type="RefSeq" id="WP_136563450.1">
    <property type="nucleotide sequence ID" value="NZ_STGW01000009.1"/>
</dbReference>
<proteinExistence type="predicted"/>
<keyword evidence="3" id="KW-1185">Reference proteome</keyword>
<name>A0A4S8N7U1_9ACTN</name>
<dbReference type="OrthoDB" id="4667238at2"/>
<dbReference type="Gene3D" id="2.60.120.1600">
    <property type="match status" value="1"/>
</dbReference>
<dbReference type="Proteomes" id="UP000307087">
    <property type="component" value="Unassembled WGS sequence"/>
</dbReference>
<accession>A0A4S8N7U1</accession>
<organism evidence="2 3">
    <name type="scientific">Nocardioides caeni</name>
    <dbReference type="NCBI Taxonomy" id="574700"/>
    <lineage>
        <taxon>Bacteria</taxon>
        <taxon>Bacillati</taxon>
        <taxon>Actinomycetota</taxon>
        <taxon>Actinomycetes</taxon>
        <taxon>Propionibacteriales</taxon>
        <taxon>Nocardioidaceae</taxon>
        <taxon>Nocardioides</taxon>
    </lineage>
</organism>
<gene>
    <name evidence="2" type="ORF">E9934_13645</name>
</gene>
<dbReference type="EMBL" id="STGW01000009">
    <property type="protein sequence ID" value="THV10774.1"/>
    <property type="molecule type" value="Genomic_DNA"/>
</dbReference>
<dbReference type="InterPro" id="IPR037049">
    <property type="entry name" value="DUF1214_C_sf"/>
</dbReference>
<dbReference type="SUPFAM" id="SSF160935">
    <property type="entry name" value="VPA0735-like"/>
    <property type="match status" value="2"/>
</dbReference>
<protein>
    <submittedName>
        <fullName evidence="2">DUF1214 domain-containing protein</fullName>
    </submittedName>
</protein>
<dbReference type="Gene3D" id="2.60.120.600">
    <property type="entry name" value="Domain of unknown function DUF1214, C-terminal domain"/>
    <property type="match status" value="1"/>
</dbReference>
<evidence type="ECO:0000313" key="3">
    <source>
        <dbReference type="Proteomes" id="UP000307087"/>
    </source>
</evidence>
<feature type="domain" description="DUF1214" evidence="1">
    <location>
        <begin position="95"/>
        <end position="179"/>
    </location>
</feature>
<dbReference type="AlphaFoldDB" id="A0A4S8N7U1"/>
<comment type="caution">
    <text evidence="2">The sequence shown here is derived from an EMBL/GenBank/DDBJ whole genome shotgun (WGS) entry which is preliminary data.</text>
</comment>
<feature type="domain" description="DUF1214" evidence="1">
    <location>
        <begin position="291"/>
        <end position="365"/>
    </location>
</feature>
<evidence type="ECO:0000313" key="2">
    <source>
        <dbReference type="EMBL" id="THV10774.1"/>
    </source>
</evidence>
<sequence>MTEQPSYESTTAWRELTAGLAELDAAFLTGERAAPDEVGAVGGYRMLATLLGVACDTYLFPDTARPRFVETVTPHRRDRRWGGDNTDAWYLLCVLDPARHYRVTGRRHDSVYFSLTVYNQPAPGAWSDRVIGVVNDSDLTFGPDGEFELRMGPTRPDDWTGPFIELADDAFVALTRDYQGDPLTGRPVEWEIEAVEPAGPVIRSDAATAAALRAMLGWMRTMLAIVPTPLAQRAEEPTPGQLGHETAHGTNEFAEPYQVPDFVFGWSATDACYSFGSFDLEPDEVLEATFRPPACRFWNLTVWNEYMAGSSATDGRTSINIETAVLNDDGTVTVLIGRSLPEHPNGVTTLDLPRGNLALRFFHPDRVPERPVTRVQRAAG</sequence>
<reference evidence="2 3" key="1">
    <citation type="journal article" date="2009" name="Int. J. Syst. Evol. Microbiol.">
        <title>Nocardioides caeni sp. nov., isolated from wastewater.</title>
        <authorList>
            <person name="Yoon J.H."/>
            <person name="Kang S.J."/>
            <person name="Park S."/>
            <person name="Kim W."/>
            <person name="Oh T.K."/>
        </authorList>
    </citation>
    <scope>NUCLEOTIDE SEQUENCE [LARGE SCALE GENOMIC DNA]</scope>
    <source>
        <strain evidence="2 3">DSM 23134</strain>
    </source>
</reference>
<dbReference type="Pfam" id="PF06742">
    <property type="entry name" value="DUF1214"/>
    <property type="match status" value="2"/>
</dbReference>